<proteinExistence type="predicted"/>
<keyword evidence="1" id="KW-0175">Coiled coil</keyword>
<name>X0W1H0_9ZZZZ</name>
<comment type="caution">
    <text evidence="2">The sequence shown here is derived from an EMBL/GenBank/DDBJ whole genome shotgun (WGS) entry which is preliminary data.</text>
</comment>
<protein>
    <submittedName>
        <fullName evidence="2">Uncharacterized protein</fullName>
    </submittedName>
</protein>
<accession>X0W1H0</accession>
<reference evidence="2" key="1">
    <citation type="journal article" date="2014" name="Front. Microbiol.">
        <title>High frequency of phylogenetically diverse reductive dehalogenase-homologous genes in deep subseafloor sedimentary metagenomes.</title>
        <authorList>
            <person name="Kawai M."/>
            <person name="Futagami T."/>
            <person name="Toyoda A."/>
            <person name="Takaki Y."/>
            <person name="Nishi S."/>
            <person name="Hori S."/>
            <person name="Arai W."/>
            <person name="Tsubouchi T."/>
            <person name="Morono Y."/>
            <person name="Uchiyama I."/>
            <person name="Ito T."/>
            <person name="Fujiyama A."/>
            <person name="Inagaki F."/>
            <person name="Takami H."/>
        </authorList>
    </citation>
    <scope>NUCLEOTIDE SEQUENCE</scope>
    <source>
        <strain evidence="2">Expedition CK06-06</strain>
    </source>
</reference>
<sequence>MIAGWGVFVANIKAGAIKVAQILNDYLIRPLNIIAKLQGLFIEFKPFEGLAESAKRAAAELESARVIWQQAGRDIERRREERVGPPTPAMPGISRPVEAPETIARYIEEQRRYGTDVETLIGSLVTITVDGRTRIIEITRSMIENIAIQDREIEDIRDRIEREKNTRQIQAEQETILTKTESD</sequence>
<gene>
    <name evidence="2" type="ORF">S01H1_59070</name>
</gene>
<dbReference type="AlphaFoldDB" id="X0W1H0"/>
<feature type="coiled-coil region" evidence="1">
    <location>
        <begin position="146"/>
        <end position="173"/>
    </location>
</feature>
<evidence type="ECO:0000313" key="2">
    <source>
        <dbReference type="EMBL" id="GAG24639.1"/>
    </source>
</evidence>
<evidence type="ECO:0000256" key="1">
    <source>
        <dbReference type="SAM" id="Coils"/>
    </source>
</evidence>
<organism evidence="2">
    <name type="scientific">marine sediment metagenome</name>
    <dbReference type="NCBI Taxonomy" id="412755"/>
    <lineage>
        <taxon>unclassified sequences</taxon>
        <taxon>metagenomes</taxon>
        <taxon>ecological metagenomes</taxon>
    </lineage>
</organism>
<dbReference type="EMBL" id="BARS01038615">
    <property type="protein sequence ID" value="GAG24639.1"/>
    <property type="molecule type" value="Genomic_DNA"/>
</dbReference>